<accession>A0A7D7NEZ0</accession>
<reference evidence="1 2" key="1">
    <citation type="submission" date="2020-07" db="EMBL/GenBank/DDBJ databases">
        <title>Genomic diversity of species in the Neisseriaceae family.</title>
        <authorList>
            <person name="Vincent A.T."/>
            <person name="Bernet E."/>
            <person name="Veyrier F.J."/>
        </authorList>
    </citation>
    <scope>NUCLEOTIDE SEQUENCE [LARGE SCALE GENOMIC DNA]</scope>
    <source>
        <strain evidence="1 2">DSM 22244</strain>
    </source>
</reference>
<evidence type="ECO:0000313" key="2">
    <source>
        <dbReference type="Proteomes" id="UP000514752"/>
    </source>
</evidence>
<dbReference type="AlphaFoldDB" id="A0A7D7NEZ0"/>
<dbReference type="Proteomes" id="UP000514752">
    <property type="component" value="Chromosome"/>
</dbReference>
<evidence type="ECO:0000313" key="1">
    <source>
        <dbReference type="EMBL" id="QMT40014.1"/>
    </source>
</evidence>
<dbReference type="RefSeq" id="WP_182121772.1">
    <property type="nucleotide sequence ID" value="NZ_CP059567.1"/>
</dbReference>
<dbReference type="EMBL" id="CP059567">
    <property type="protein sequence ID" value="QMT40014.1"/>
    <property type="molecule type" value="Genomic_DNA"/>
</dbReference>
<proteinExistence type="predicted"/>
<name>A0A7D7NEZ0_9NEIS</name>
<dbReference type="KEGG" id="nsg:H3L94_09165"/>
<protein>
    <submittedName>
        <fullName evidence="1">Lactate dehydrogenase</fullName>
    </submittedName>
</protein>
<gene>
    <name evidence="1" type="ORF">H3L94_09165</name>
</gene>
<sequence>MIEFVVSVGHADQADALRFVVCRHSKAKAEAWSLAGGSGNPPQTPFLAANLLMPELEMMQRGASFDDIMMLADFERCLAWAWLESKV</sequence>
<organism evidence="1 2">
    <name type="scientific">Neisseria shayeganii</name>
    <dbReference type="NCBI Taxonomy" id="607712"/>
    <lineage>
        <taxon>Bacteria</taxon>
        <taxon>Pseudomonadati</taxon>
        <taxon>Pseudomonadota</taxon>
        <taxon>Betaproteobacteria</taxon>
        <taxon>Neisseriales</taxon>
        <taxon>Neisseriaceae</taxon>
        <taxon>Neisseria</taxon>
    </lineage>
</organism>